<feature type="non-terminal residue" evidence="1">
    <location>
        <position position="55"/>
    </location>
</feature>
<feature type="non-terminal residue" evidence="1">
    <location>
        <position position="1"/>
    </location>
</feature>
<reference evidence="1" key="2">
    <citation type="submission" date="2023-05" db="EMBL/GenBank/DDBJ databases">
        <authorList>
            <person name="Fouks B."/>
        </authorList>
    </citation>
    <scope>NUCLEOTIDE SEQUENCE</scope>
    <source>
        <strain evidence="1">Stay&amp;Tobe</strain>
        <tissue evidence="1">Testes</tissue>
    </source>
</reference>
<protein>
    <submittedName>
        <fullName evidence="1">Uncharacterized protein</fullName>
    </submittedName>
</protein>
<evidence type="ECO:0000313" key="1">
    <source>
        <dbReference type="EMBL" id="KAJ9589171.1"/>
    </source>
</evidence>
<dbReference type="Proteomes" id="UP001233999">
    <property type="component" value="Unassembled WGS sequence"/>
</dbReference>
<name>A0AAD7ZZA1_DIPPU</name>
<reference evidence="1" key="1">
    <citation type="journal article" date="2023" name="IScience">
        <title>Live-bearing cockroach genome reveals convergent evolutionary mechanisms linked to viviparity in insects and beyond.</title>
        <authorList>
            <person name="Fouks B."/>
            <person name="Harrison M.C."/>
            <person name="Mikhailova A.A."/>
            <person name="Marchal E."/>
            <person name="English S."/>
            <person name="Carruthers M."/>
            <person name="Jennings E.C."/>
            <person name="Chiamaka E.L."/>
            <person name="Frigard R.A."/>
            <person name="Pippel M."/>
            <person name="Attardo G.M."/>
            <person name="Benoit J.B."/>
            <person name="Bornberg-Bauer E."/>
            <person name="Tobe S.S."/>
        </authorList>
    </citation>
    <scope>NUCLEOTIDE SEQUENCE</scope>
    <source>
        <strain evidence="1">Stay&amp;Tobe</strain>
    </source>
</reference>
<gene>
    <name evidence="1" type="ORF">L9F63_028044</name>
</gene>
<dbReference type="EMBL" id="JASPKZ010005163">
    <property type="protein sequence ID" value="KAJ9589171.1"/>
    <property type="molecule type" value="Genomic_DNA"/>
</dbReference>
<accession>A0AAD7ZZA1</accession>
<evidence type="ECO:0000313" key="2">
    <source>
        <dbReference type="Proteomes" id="UP001233999"/>
    </source>
</evidence>
<keyword evidence="2" id="KW-1185">Reference proteome</keyword>
<organism evidence="1 2">
    <name type="scientific">Diploptera punctata</name>
    <name type="common">Pacific beetle cockroach</name>
    <dbReference type="NCBI Taxonomy" id="6984"/>
    <lineage>
        <taxon>Eukaryota</taxon>
        <taxon>Metazoa</taxon>
        <taxon>Ecdysozoa</taxon>
        <taxon>Arthropoda</taxon>
        <taxon>Hexapoda</taxon>
        <taxon>Insecta</taxon>
        <taxon>Pterygota</taxon>
        <taxon>Neoptera</taxon>
        <taxon>Polyneoptera</taxon>
        <taxon>Dictyoptera</taxon>
        <taxon>Blattodea</taxon>
        <taxon>Blaberoidea</taxon>
        <taxon>Blaberidae</taxon>
        <taxon>Diplopterinae</taxon>
        <taxon>Diploptera</taxon>
    </lineage>
</organism>
<sequence>HVVRTNVKLHSDWHNRLLGFASHPLATIIVLENIFRTCQQQNVYENSITSWKEID</sequence>
<comment type="caution">
    <text evidence="1">The sequence shown here is derived from an EMBL/GenBank/DDBJ whole genome shotgun (WGS) entry which is preliminary data.</text>
</comment>
<proteinExistence type="predicted"/>
<dbReference type="AlphaFoldDB" id="A0AAD7ZZA1"/>